<evidence type="ECO:0000256" key="12">
    <source>
        <dbReference type="SAM" id="MobiDB-lite"/>
    </source>
</evidence>
<dbReference type="InterPro" id="IPR036397">
    <property type="entry name" value="RNaseH_sf"/>
</dbReference>
<keyword evidence="9" id="KW-0255">Endonuclease</keyword>
<evidence type="ECO:0000256" key="11">
    <source>
        <dbReference type="ARBA" id="ARBA00022842"/>
    </source>
</evidence>
<evidence type="ECO:0000256" key="8">
    <source>
        <dbReference type="ARBA" id="ARBA00022723"/>
    </source>
</evidence>
<dbReference type="FunFam" id="3.40.970.10:FF:000002">
    <property type="entry name" value="Ribonuclease H"/>
    <property type="match status" value="1"/>
</dbReference>
<keyword evidence="11" id="KW-0460">Magnesium</keyword>
<evidence type="ECO:0000256" key="7">
    <source>
        <dbReference type="ARBA" id="ARBA00022722"/>
    </source>
</evidence>
<keyword evidence="7" id="KW-0540">Nuclease</keyword>
<feature type="region of interest" description="Disordered" evidence="12">
    <location>
        <begin position="325"/>
        <end position="344"/>
    </location>
</feature>
<comment type="cofactor">
    <cofactor evidence="2">
        <name>Mg(2+)</name>
        <dbReference type="ChEBI" id="CHEBI:18420"/>
    </cofactor>
</comment>
<comment type="catalytic activity">
    <reaction evidence="1">
        <text>Endonucleolytic cleavage to 5'-phosphomonoester.</text>
        <dbReference type="EC" id="3.1.26.4"/>
    </reaction>
</comment>
<evidence type="ECO:0000313" key="15">
    <source>
        <dbReference type="Proteomes" id="UP000481861"/>
    </source>
</evidence>
<comment type="caution">
    <text evidence="14">The sequence shown here is derived from an EMBL/GenBank/DDBJ whole genome shotgun (WGS) entry which is preliminary data.</text>
</comment>
<dbReference type="Pfam" id="PF00075">
    <property type="entry name" value="RNase_H"/>
    <property type="match status" value="1"/>
</dbReference>
<accession>A0A7C8MIH2</accession>
<evidence type="ECO:0000256" key="10">
    <source>
        <dbReference type="ARBA" id="ARBA00022801"/>
    </source>
</evidence>
<feature type="domain" description="RNase H type-1" evidence="13">
    <location>
        <begin position="225"/>
        <end position="397"/>
    </location>
</feature>
<dbReference type="CDD" id="cd09280">
    <property type="entry name" value="RNase_HI_eukaryote_like"/>
    <property type="match status" value="1"/>
</dbReference>
<feature type="compositionally biased region" description="Basic and acidic residues" evidence="12">
    <location>
        <begin position="205"/>
        <end position="215"/>
    </location>
</feature>
<dbReference type="GO" id="GO:0043137">
    <property type="term" value="P:DNA replication, removal of RNA primer"/>
    <property type="evidence" value="ECO:0007669"/>
    <property type="project" value="TreeGrafter"/>
</dbReference>
<keyword evidence="8" id="KW-0479">Metal-binding</keyword>
<evidence type="ECO:0000256" key="9">
    <source>
        <dbReference type="ARBA" id="ARBA00022759"/>
    </source>
</evidence>
<dbReference type="PANTHER" id="PTHR10642:SF26">
    <property type="entry name" value="RIBONUCLEASE H1"/>
    <property type="match status" value="1"/>
</dbReference>
<evidence type="ECO:0000256" key="6">
    <source>
        <dbReference type="ARBA" id="ARBA00017721"/>
    </source>
</evidence>
<keyword evidence="15" id="KW-1185">Reference proteome</keyword>
<dbReference type="PROSITE" id="PS50879">
    <property type="entry name" value="RNASE_H_1"/>
    <property type="match status" value="1"/>
</dbReference>
<dbReference type="Gene3D" id="3.40.970.10">
    <property type="entry name" value="Ribonuclease H1, N-terminal domain"/>
    <property type="match status" value="2"/>
</dbReference>
<sequence length="409" mass="44763">MGREKSVSATPSGKSGKKGKFYAVHTGHKPGVYSSWPDAEAQTIGFPYAKHQKFNTFLAAEEFVKTGVDTSAEPTYYGVRVGRYPGVYTDLETAQEQIAGFRTPIEKKWKKCRSEEEAWEFVRSKEEVSTPISLRGDLESTASTDDARKGGKISNIASKRQKRNDGSALALVDNHGEYPPATGPLPLDAEDGFDGTVTFNPLTGEPERKTEEQLGARKMQPTGSFSGTVEIYTDGSSLGNGQKGAVAGVGVYFGNNDERNVSEPLVGDSQTNQRAELVAIQRALDIAPIDRDVLIYSDSNYAIKCVTEWFIKWRENSAKAKAYLKESGKPEDPENPASTWLNSSGEKVSNEDVIKAIINRIDERMLARGKTNFQWIKGHANHPGNVAADTLAVNGAREARYELTLLPTS</sequence>
<dbReference type="OrthoDB" id="407198at2759"/>
<evidence type="ECO:0000256" key="4">
    <source>
        <dbReference type="ARBA" id="ARBA00005300"/>
    </source>
</evidence>
<protein>
    <recommendedName>
        <fullName evidence="6">Ribonuclease H</fullName>
        <ecNumber evidence="5">3.1.26.4</ecNumber>
    </recommendedName>
</protein>
<dbReference type="InterPro" id="IPR011320">
    <property type="entry name" value="RNase_H1_N"/>
</dbReference>
<feature type="region of interest" description="Disordered" evidence="12">
    <location>
        <begin position="1"/>
        <end position="20"/>
    </location>
</feature>
<comment type="similarity">
    <text evidence="4">Belongs to the RNase H family.</text>
</comment>
<evidence type="ECO:0000259" key="13">
    <source>
        <dbReference type="PROSITE" id="PS50879"/>
    </source>
</evidence>
<dbReference type="EMBL" id="JAADJZ010000001">
    <property type="protein sequence ID" value="KAF2878279.1"/>
    <property type="molecule type" value="Genomic_DNA"/>
</dbReference>
<dbReference type="SUPFAM" id="SSF55658">
    <property type="entry name" value="L9 N-domain-like"/>
    <property type="match status" value="2"/>
</dbReference>
<dbReference type="Pfam" id="PF01693">
    <property type="entry name" value="Cauli_VI"/>
    <property type="match status" value="2"/>
</dbReference>
<gene>
    <name evidence="14" type="ORF">BDV95DRAFT_479870</name>
</gene>
<reference evidence="14 15" key="1">
    <citation type="submission" date="2020-01" db="EMBL/GenBank/DDBJ databases">
        <authorList>
            <consortium name="DOE Joint Genome Institute"/>
            <person name="Haridas S."/>
            <person name="Albert R."/>
            <person name="Binder M."/>
            <person name="Bloem J."/>
            <person name="Labutti K."/>
            <person name="Salamov A."/>
            <person name="Andreopoulos B."/>
            <person name="Baker S.E."/>
            <person name="Barry K."/>
            <person name="Bills G."/>
            <person name="Bluhm B.H."/>
            <person name="Cannon C."/>
            <person name="Castanera R."/>
            <person name="Culley D.E."/>
            <person name="Daum C."/>
            <person name="Ezra D."/>
            <person name="Gonzalez J.B."/>
            <person name="Henrissat B."/>
            <person name="Kuo A."/>
            <person name="Liang C."/>
            <person name="Lipzen A."/>
            <person name="Lutzoni F."/>
            <person name="Magnuson J."/>
            <person name="Mondo S."/>
            <person name="Nolan M."/>
            <person name="Ohm R."/>
            <person name="Pangilinan J."/>
            <person name="Park H.-J.H."/>
            <person name="Ramirez L."/>
            <person name="Alfaro M."/>
            <person name="Sun H."/>
            <person name="Tritt A."/>
            <person name="Yoshinaga Y."/>
            <person name="Zwiers L.-H.L."/>
            <person name="Turgeon B.G."/>
            <person name="Goodwin S.B."/>
            <person name="Spatafora J.W."/>
            <person name="Crous P.W."/>
            <person name="Grigoriev I.V."/>
        </authorList>
    </citation>
    <scope>NUCLEOTIDE SEQUENCE [LARGE SCALE GENOMIC DNA]</scope>
    <source>
        <strain evidence="14 15">CBS 611.86</strain>
    </source>
</reference>
<dbReference type="InterPro" id="IPR050092">
    <property type="entry name" value="RNase_H"/>
</dbReference>
<dbReference type="EC" id="3.1.26.4" evidence="5"/>
<evidence type="ECO:0000256" key="3">
    <source>
        <dbReference type="ARBA" id="ARBA00004065"/>
    </source>
</evidence>
<dbReference type="Proteomes" id="UP000481861">
    <property type="component" value="Unassembled WGS sequence"/>
</dbReference>
<proteinExistence type="inferred from homology"/>
<dbReference type="GO" id="GO:0003676">
    <property type="term" value="F:nucleic acid binding"/>
    <property type="evidence" value="ECO:0007669"/>
    <property type="project" value="InterPro"/>
</dbReference>
<feature type="region of interest" description="Disordered" evidence="12">
    <location>
        <begin position="130"/>
        <end position="221"/>
    </location>
</feature>
<dbReference type="Gene3D" id="3.30.420.10">
    <property type="entry name" value="Ribonuclease H-like superfamily/Ribonuclease H"/>
    <property type="match status" value="1"/>
</dbReference>
<dbReference type="PANTHER" id="PTHR10642">
    <property type="entry name" value="RIBONUCLEASE H1"/>
    <property type="match status" value="1"/>
</dbReference>
<comment type="function">
    <text evidence="3">Endonuclease that specifically degrades the RNA of RNA-DNA hybrids.</text>
</comment>
<dbReference type="GO" id="GO:0046872">
    <property type="term" value="F:metal ion binding"/>
    <property type="evidence" value="ECO:0007669"/>
    <property type="project" value="UniProtKB-KW"/>
</dbReference>
<dbReference type="AlphaFoldDB" id="A0A7C8MIH2"/>
<evidence type="ECO:0000256" key="5">
    <source>
        <dbReference type="ARBA" id="ARBA00012180"/>
    </source>
</evidence>
<organism evidence="14 15">
    <name type="scientific">Massariosphaeria phaeospora</name>
    <dbReference type="NCBI Taxonomy" id="100035"/>
    <lineage>
        <taxon>Eukaryota</taxon>
        <taxon>Fungi</taxon>
        <taxon>Dikarya</taxon>
        <taxon>Ascomycota</taxon>
        <taxon>Pezizomycotina</taxon>
        <taxon>Dothideomycetes</taxon>
        <taxon>Pleosporomycetidae</taxon>
        <taxon>Pleosporales</taxon>
        <taxon>Pleosporales incertae sedis</taxon>
        <taxon>Massariosphaeria</taxon>
    </lineage>
</organism>
<dbReference type="InterPro" id="IPR009027">
    <property type="entry name" value="Ribosomal_bL9/RNase_H1_N"/>
</dbReference>
<dbReference type="GO" id="GO:0004523">
    <property type="term" value="F:RNA-DNA hybrid ribonuclease activity"/>
    <property type="evidence" value="ECO:0007669"/>
    <property type="project" value="UniProtKB-EC"/>
</dbReference>
<evidence type="ECO:0000256" key="1">
    <source>
        <dbReference type="ARBA" id="ARBA00000077"/>
    </source>
</evidence>
<name>A0A7C8MIH2_9PLEO</name>
<evidence type="ECO:0000313" key="14">
    <source>
        <dbReference type="EMBL" id="KAF2878279.1"/>
    </source>
</evidence>
<dbReference type="SUPFAM" id="SSF53098">
    <property type="entry name" value="Ribonuclease H-like"/>
    <property type="match status" value="1"/>
</dbReference>
<evidence type="ECO:0000256" key="2">
    <source>
        <dbReference type="ARBA" id="ARBA00001946"/>
    </source>
</evidence>
<keyword evidence="10" id="KW-0378">Hydrolase</keyword>
<dbReference type="InterPro" id="IPR037056">
    <property type="entry name" value="RNase_H1_N_sf"/>
</dbReference>
<dbReference type="InterPro" id="IPR002156">
    <property type="entry name" value="RNaseH_domain"/>
</dbReference>
<dbReference type="InterPro" id="IPR012337">
    <property type="entry name" value="RNaseH-like_sf"/>
</dbReference>